<protein>
    <submittedName>
        <fullName evidence="1">Uncharacterized protein</fullName>
    </submittedName>
</protein>
<dbReference type="AlphaFoldDB" id="A0AAW7LZW1"/>
<keyword evidence="2" id="KW-1185">Reference proteome</keyword>
<gene>
    <name evidence="1" type="ORF">QQX10_03430</name>
</gene>
<dbReference type="RefSeq" id="WP_301118285.1">
    <property type="nucleotide sequence ID" value="NZ_JAUHPX010000002.1"/>
</dbReference>
<dbReference type="Proteomes" id="UP001172737">
    <property type="component" value="Unassembled WGS sequence"/>
</dbReference>
<organism evidence="1 2">
    <name type="scientific">Demequina lignilytica</name>
    <dbReference type="NCBI Taxonomy" id="3051663"/>
    <lineage>
        <taxon>Bacteria</taxon>
        <taxon>Bacillati</taxon>
        <taxon>Actinomycetota</taxon>
        <taxon>Actinomycetes</taxon>
        <taxon>Micrococcales</taxon>
        <taxon>Demequinaceae</taxon>
        <taxon>Demequina</taxon>
    </lineage>
</organism>
<evidence type="ECO:0000313" key="2">
    <source>
        <dbReference type="Proteomes" id="UP001172737"/>
    </source>
</evidence>
<dbReference type="EMBL" id="JAUHPX010000002">
    <property type="protein sequence ID" value="MDN4487213.1"/>
    <property type="molecule type" value="Genomic_DNA"/>
</dbReference>
<proteinExistence type="predicted"/>
<accession>A0AAW7LZW1</accession>
<name>A0AAW7LZW1_9MICO</name>
<reference evidence="1" key="1">
    <citation type="submission" date="2023-06" db="EMBL/GenBank/DDBJ databases">
        <title>Sysu t00039.</title>
        <authorList>
            <person name="Gao L."/>
            <person name="Fang B.-Z."/>
            <person name="Li W.-J."/>
        </authorList>
    </citation>
    <scope>NUCLEOTIDE SEQUENCE</scope>
    <source>
        <strain evidence="1">SYSU T00039</strain>
    </source>
</reference>
<comment type="caution">
    <text evidence="1">The sequence shown here is derived from an EMBL/GenBank/DDBJ whole genome shotgun (WGS) entry which is preliminary data.</text>
</comment>
<evidence type="ECO:0000313" key="1">
    <source>
        <dbReference type="EMBL" id="MDN4487213.1"/>
    </source>
</evidence>
<sequence length="236" mass="25003">MRAVVTILVTLVLVAIGWFWWRSDTLGSAPEVRAAAEMPLPVITGDFERSSGECVDTVVWASVHARPWQALSQSYSGALDVCVEVYRNLDAADASGDSYVALVTGVWSTGERVDSWWPWEGRDDQPDPILVRLTLDPAASGEAYAASDPTAAACSATVPFAPVALEDASAVTEPPTFISGTCGGDAVRGRLAADGVSWTLSRPEEWDVTVLSYGFEVPAGASPQVSLEVDRVGVEG</sequence>